<sequence length="295" mass="33261">MANDNDNQPFLPKYRDTDDEANRTNSEDSSRPHLSSVKSASRRRLNCLSPYISHTLVFILTSLLWIFLIPNPRLSKAAQQCSASQTSPSASMPTSTPTMVGMPKHSHSPVMAAHNHGGGHSLADQLAAPLPGGSRGAQHNITSNASLIKCGESTEEAKANGCHYDILLNHWVPEQCRDQEWVDEYKEDETWTGFADEARTQRIEGIDAMSNRDHYFTSTRDHVNHCVQLWKKQFLMLYEERNIDTISASWGHTEHCSQFLLDVTDKFQDYYDEPILVEVGWAGCYVRDNHTHAGM</sequence>
<evidence type="ECO:0000313" key="3">
    <source>
        <dbReference type="Proteomes" id="UP000515153"/>
    </source>
</evidence>
<evidence type="ECO:0000256" key="1">
    <source>
        <dbReference type="SAM" id="MobiDB-lite"/>
    </source>
</evidence>
<feature type="compositionally biased region" description="Basic and acidic residues" evidence="1">
    <location>
        <begin position="13"/>
        <end position="31"/>
    </location>
</feature>
<keyword evidence="2" id="KW-0472">Membrane</keyword>
<feature type="region of interest" description="Disordered" evidence="1">
    <location>
        <begin position="80"/>
        <end position="103"/>
    </location>
</feature>
<reference evidence="4" key="3">
    <citation type="submission" date="2025-08" db="UniProtKB">
        <authorList>
            <consortium name="RefSeq"/>
        </authorList>
    </citation>
    <scope>IDENTIFICATION</scope>
    <source>
        <strain evidence="4">NI907</strain>
    </source>
</reference>
<organism evidence="3 4">
    <name type="scientific">Pyricularia grisea</name>
    <name type="common">Crabgrass-specific blast fungus</name>
    <name type="synonym">Magnaporthe grisea</name>
    <dbReference type="NCBI Taxonomy" id="148305"/>
    <lineage>
        <taxon>Eukaryota</taxon>
        <taxon>Fungi</taxon>
        <taxon>Dikarya</taxon>
        <taxon>Ascomycota</taxon>
        <taxon>Pezizomycotina</taxon>
        <taxon>Sordariomycetes</taxon>
        <taxon>Sordariomycetidae</taxon>
        <taxon>Magnaporthales</taxon>
        <taxon>Pyriculariaceae</taxon>
        <taxon>Pyricularia</taxon>
    </lineage>
</organism>
<dbReference type="GeneID" id="41966781"/>
<keyword evidence="2" id="KW-0812">Transmembrane</keyword>
<gene>
    <name evidence="4" type="ORF">PgNI_11918</name>
</gene>
<reference evidence="4" key="1">
    <citation type="journal article" date="2019" name="Mol. Biol. Evol.">
        <title>Blast fungal genomes show frequent chromosomal changes, gene gains and losses, and effector gene turnover.</title>
        <authorList>
            <person name="Gomez Luciano L.B."/>
            <person name="Jason Tsai I."/>
            <person name="Chuma I."/>
            <person name="Tosa Y."/>
            <person name="Chen Y.H."/>
            <person name="Li J.Y."/>
            <person name="Li M.Y."/>
            <person name="Jade Lu M.Y."/>
            <person name="Nakayashiki H."/>
            <person name="Li W.H."/>
        </authorList>
    </citation>
    <scope>NUCLEOTIDE SEQUENCE</scope>
    <source>
        <strain evidence="4">NI907</strain>
    </source>
</reference>
<dbReference type="PANTHER" id="PTHR35896">
    <property type="entry name" value="IG-LIKE DOMAIN-CONTAINING PROTEIN"/>
    <property type="match status" value="1"/>
</dbReference>
<keyword evidence="3" id="KW-1185">Reference proteome</keyword>
<feature type="compositionally biased region" description="Low complexity" evidence="1">
    <location>
        <begin position="80"/>
        <end position="98"/>
    </location>
</feature>
<dbReference type="Proteomes" id="UP000515153">
    <property type="component" value="Unplaced"/>
</dbReference>
<feature type="region of interest" description="Disordered" evidence="1">
    <location>
        <begin position="1"/>
        <end position="40"/>
    </location>
</feature>
<reference evidence="4" key="2">
    <citation type="submission" date="2019-10" db="EMBL/GenBank/DDBJ databases">
        <authorList>
            <consortium name="NCBI Genome Project"/>
        </authorList>
    </citation>
    <scope>NUCLEOTIDE SEQUENCE</scope>
    <source>
        <strain evidence="4">NI907</strain>
    </source>
</reference>
<accession>A0A6P8AQG6</accession>
<dbReference type="PANTHER" id="PTHR35896:SF3">
    <property type="entry name" value="MAJOR FACILITATOR SUPERFAMILY TRANSPORTER"/>
    <property type="match status" value="1"/>
</dbReference>
<proteinExistence type="predicted"/>
<dbReference type="InterPro" id="IPR053008">
    <property type="entry name" value="Phomopsin_biosynth_assoc"/>
</dbReference>
<feature type="transmembrane region" description="Helical" evidence="2">
    <location>
        <begin position="51"/>
        <end position="69"/>
    </location>
</feature>
<keyword evidence="2" id="KW-1133">Transmembrane helix</keyword>
<name>A0A6P8AQG6_PYRGI</name>
<dbReference type="AlphaFoldDB" id="A0A6P8AQG6"/>
<protein>
    <submittedName>
        <fullName evidence="4">Uncharacterized protein</fullName>
    </submittedName>
</protein>
<dbReference type="KEGG" id="pgri:PgNI_11918"/>
<evidence type="ECO:0000256" key="2">
    <source>
        <dbReference type="SAM" id="Phobius"/>
    </source>
</evidence>
<evidence type="ECO:0000313" key="4">
    <source>
        <dbReference type="RefSeq" id="XP_030977156.1"/>
    </source>
</evidence>
<dbReference type="RefSeq" id="XP_030977156.1">
    <property type="nucleotide sequence ID" value="XM_031131876.1"/>
</dbReference>
<dbReference type="OrthoDB" id="3501153at2759"/>